<keyword evidence="8 10" id="KW-1133">Transmembrane helix</keyword>
<keyword evidence="13" id="KW-1185">Reference proteome</keyword>
<keyword evidence="7" id="KW-0862">Zinc</keyword>
<dbReference type="Gene3D" id="3.30.40.10">
    <property type="entry name" value="Zinc/RING finger domain, C3HC4 (zinc finger)"/>
    <property type="match status" value="1"/>
</dbReference>
<dbReference type="GeneID" id="65100974"/>
<dbReference type="SMART" id="SM00744">
    <property type="entry name" value="RINGv"/>
    <property type="match status" value="1"/>
</dbReference>
<evidence type="ECO:0000256" key="1">
    <source>
        <dbReference type="ARBA" id="ARBA00004141"/>
    </source>
</evidence>
<dbReference type="InterPro" id="IPR013083">
    <property type="entry name" value="Znf_RING/FYVE/PHD"/>
</dbReference>
<evidence type="ECO:0000256" key="5">
    <source>
        <dbReference type="ARBA" id="ARBA00022771"/>
    </source>
</evidence>
<evidence type="ECO:0000256" key="4">
    <source>
        <dbReference type="ARBA" id="ARBA00022723"/>
    </source>
</evidence>
<evidence type="ECO:0000256" key="3">
    <source>
        <dbReference type="ARBA" id="ARBA00022692"/>
    </source>
</evidence>
<dbReference type="GO" id="GO:0008270">
    <property type="term" value="F:zinc ion binding"/>
    <property type="evidence" value="ECO:0007669"/>
    <property type="project" value="UniProtKB-KW"/>
</dbReference>
<keyword evidence="3 10" id="KW-0812">Transmembrane</keyword>
<feature type="transmembrane region" description="Helical" evidence="10">
    <location>
        <begin position="114"/>
        <end position="136"/>
    </location>
</feature>
<reference evidence="12 13" key="1">
    <citation type="journal article" date="2010" name="J. Gen. Virol.">
        <title>Characterization of a novel wood mouse virus related to murid herpesvirus 4.</title>
        <authorList>
            <person name="Hughes D.J."/>
            <person name="Kipar A."/>
            <person name="Milligan S.G."/>
            <person name="Cunningham C."/>
            <person name="Sanders M."/>
            <person name="Quail M.A."/>
            <person name="Rajandream M.A."/>
            <person name="Efstathiou S."/>
            <person name="Bowden R.J."/>
            <person name="Chastel C."/>
            <person name="Bennett M."/>
            <person name="Sample J.T."/>
            <person name="Barrell B."/>
            <person name="Davison A.J."/>
            <person name="Stewart J.P."/>
        </authorList>
    </citation>
    <scope>NUCLEOTIDE SEQUENCE [LARGE SCALE GENOMIC DNA]</scope>
    <source>
        <strain evidence="12">WM8</strain>
    </source>
</reference>
<evidence type="ECO:0000259" key="11">
    <source>
        <dbReference type="PROSITE" id="PS51292"/>
    </source>
</evidence>
<evidence type="ECO:0000256" key="2">
    <source>
        <dbReference type="ARBA" id="ARBA00022679"/>
    </source>
</evidence>
<organism evidence="12 13">
    <name type="scientific">Wood mouse herpesvirus</name>
    <dbReference type="NCBI Taxonomy" id="432370"/>
    <lineage>
        <taxon>Viruses</taxon>
        <taxon>Duplodnaviria</taxon>
        <taxon>Heunggongvirae</taxon>
        <taxon>Peploviricota</taxon>
        <taxon>Herviviricetes</taxon>
        <taxon>Herpesvirales</taxon>
        <taxon>Orthoherpesviridae</taxon>
        <taxon>Gammaherpesvirinae</taxon>
        <taxon>Rhadinovirus</taxon>
        <taxon>Rhadinovirus muridgamma7</taxon>
        <taxon>Murid gammaherpesvirus 7</taxon>
    </lineage>
</organism>
<dbReference type="RefSeq" id="YP_010085889.1">
    <property type="nucleotide sequence ID" value="NC_055233.1"/>
</dbReference>
<proteinExistence type="predicted"/>
<dbReference type="GO" id="GO:0016020">
    <property type="term" value="C:membrane"/>
    <property type="evidence" value="ECO:0007669"/>
    <property type="project" value="UniProtKB-SubCell"/>
</dbReference>
<feature type="domain" description="RING-CH-type" evidence="11">
    <location>
        <begin position="1"/>
        <end position="58"/>
    </location>
</feature>
<comment type="subcellular location">
    <subcellularLocation>
        <location evidence="1">Membrane</location>
        <topology evidence="1">Multi-pass membrane protein</topology>
    </subcellularLocation>
</comment>
<keyword evidence="12" id="KW-0436">Ligase</keyword>
<sequence>MDSTSDFCWICHQPEGPLKRFCACKGSCALAHRECLRGWLETSHHKKCALCGQEYSTKWKAKPLREWIWGDDEVVSAMEVCLPLFLIPLTLLLIVMGTWLLVNHNGLLNGRLQVFLVIIVLLSMIVFSASSSYLLVEGATCLDTCAARNSTVTVYSVDEAIATQQPTKTGQGQACETPSTRFRNSRCRACCKLGCMRLCCV</sequence>
<keyword evidence="9 10" id="KW-0472">Membrane</keyword>
<protein>
    <submittedName>
        <fullName evidence="12">E3 ubiquitin ligase MIR1</fullName>
    </submittedName>
</protein>
<dbReference type="EMBL" id="GQ169129">
    <property type="protein sequence ID" value="ACY41090.1"/>
    <property type="molecule type" value="Genomic_DNA"/>
</dbReference>
<dbReference type="PANTHER" id="PTHR46065:SF3">
    <property type="entry name" value="FI20425P1"/>
    <property type="match status" value="1"/>
</dbReference>
<dbReference type="KEGG" id="vg:65100974"/>
<evidence type="ECO:0000256" key="7">
    <source>
        <dbReference type="ARBA" id="ARBA00022833"/>
    </source>
</evidence>
<dbReference type="Pfam" id="PF12906">
    <property type="entry name" value="RINGv"/>
    <property type="match status" value="1"/>
</dbReference>
<evidence type="ECO:0000256" key="9">
    <source>
        <dbReference type="ARBA" id="ARBA00023136"/>
    </source>
</evidence>
<keyword evidence="2" id="KW-0808">Transferase</keyword>
<name>D0U1K4_9GAMA</name>
<dbReference type="GO" id="GO:0004842">
    <property type="term" value="F:ubiquitin-protein transferase activity"/>
    <property type="evidence" value="ECO:0007669"/>
    <property type="project" value="TreeGrafter"/>
</dbReference>
<dbReference type="GO" id="GO:0016567">
    <property type="term" value="P:protein ubiquitination"/>
    <property type="evidence" value="ECO:0007669"/>
    <property type="project" value="TreeGrafter"/>
</dbReference>
<keyword evidence="4" id="KW-0479">Metal-binding</keyword>
<dbReference type="InterPro" id="IPR011016">
    <property type="entry name" value="Znf_RING-CH"/>
</dbReference>
<evidence type="ECO:0000256" key="8">
    <source>
        <dbReference type="ARBA" id="ARBA00022989"/>
    </source>
</evidence>
<evidence type="ECO:0000256" key="6">
    <source>
        <dbReference type="ARBA" id="ARBA00022786"/>
    </source>
</evidence>
<dbReference type="GO" id="GO:0016874">
    <property type="term" value="F:ligase activity"/>
    <property type="evidence" value="ECO:0007669"/>
    <property type="project" value="UniProtKB-KW"/>
</dbReference>
<dbReference type="Proteomes" id="UP000158501">
    <property type="component" value="Segment"/>
</dbReference>
<evidence type="ECO:0000313" key="13">
    <source>
        <dbReference type="Proteomes" id="UP000158501"/>
    </source>
</evidence>
<evidence type="ECO:0000313" key="12">
    <source>
        <dbReference type="EMBL" id="ACY41090.1"/>
    </source>
</evidence>
<accession>D0U1K4</accession>
<keyword evidence="5" id="KW-0863">Zinc-finger</keyword>
<keyword evidence="6" id="KW-0833">Ubl conjugation pathway</keyword>
<dbReference type="PROSITE" id="PS51292">
    <property type="entry name" value="ZF_RING_CH"/>
    <property type="match status" value="1"/>
</dbReference>
<dbReference type="PANTHER" id="PTHR46065">
    <property type="entry name" value="E3 UBIQUITIN-PROTEIN LIGASE MARCH 2/3 FAMILY MEMBER"/>
    <property type="match status" value="1"/>
</dbReference>
<feature type="transmembrane region" description="Helical" evidence="10">
    <location>
        <begin position="82"/>
        <end position="102"/>
    </location>
</feature>
<gene>
    <name evidence="12" type="primary">ORF12</name>
</gene>
<evidence type="ECO:0000256" key="10">
    <source>
        <dbReference type="SAM" id="Phobius"/>
    </source>
</evidence>
<dbReference type="SUPFAM" id="SSF57850">
    <property type="entry name" value="RING/U-box"/>
    <property type="match status" value="1"/>
</dbReference>